<evidence type="ECO:0000313" key="2">
    <source>
        <dbReference type="EMBL" id="AFT71352.1"/>
    </source>
</evidence>
<dbReference type="AlphaFoldDB" id="K0CI21"/>
<dbReference type="STRING" id="930169.B5T_03085"/>
<accession>K0CI21</accession>
<dbReference type="Pfam" id="PF14330">
    <property type="entry name" value="DUF4387"/>
    <property type="match status" value="1"/>
</dbReference>
<keyword evidence="3" id="KW-1185">Reference proteome</keyword>
<feature type="domain" description="DUF4387" evidence="1">
    <location>
        <begin position="11"/>
        <end position="106"/>
    </location>
</feature>
<dbReference type="KEGG" id="adi:B5T_03085"/>
<reference evidence="2 3" key="1">
    <citation type="journal article" date="2012" name="J. Bacteriol.">
        <title>Complete genome sequence of Alcanivorax dieselolei type strain B5.</title>
        <authorList>
            <person name="Lai Q."/>
            <person name="Li W."/>
            <person name="Shao Z."/>
        </authorList>
    </citation>
    <scope>NUCLEOTIDE SEQUENCE [LARGE SCALE GENOMIC DNA]</scope>
    <source>
        <strain evidence="3">DSM 16502 / CGMCC 1.3690 / B-5</strain>
    </source>
</reference>
<name>K0CI21_ALCDB</name>
<proteinExistence type="predicted"/>
<dbReference type="Proteomes" id="UP000006286">
    <property type="component" value="Chromosome"/>
</dbReference>
<gene>
    <name evidence="2" type="ordered locus">B5T_03085</name>
</gene>
<evidence type="ECO:0000313" key="3">
    <source>
        <dbReference type="Proteomes" id="UP000006286"/>
    </source>
</evidence>
<dbReference type="EMBL" id="CP003466">
    <property type="protein sequence ID" value="AFT71352.1"/>
    <property type="molecule type" value="Genomic_DNA"/>
</dbReference>
<organism evidence="2 3">
    <name type="scientific">Alcanivorax dieselolei (strain DSM 16502 / CGMCC 1.3690 / MCCC 1A00001 / B-5)</name>
    <name type="common">Alloalcanivorax dieselolei</name>
    <dbReference type="NCBI Taxonomy" id="930169"/>
    <lineage>
        <taxon>Bacteria</taxon>
        <taxon>Pseudomonadati</taxon>
        <taxon>Pseudomonadota</taxon>
        <taxon>Gammaproteobacteria</taxon>
        <taxon>Oceanospirillales</taxon>
        <taxon>Alcanivoracaceae</taxon>
        <taxon>Alloalcanivorax</taxon>
    </lineage>
</organism>
<evidence type="ECO:0000259" key="1">
    <source>
        <dbReference type="Pfam" id="PF14330"/>
    </source>
</evidence>
<dbReference type="HOGENOM" id="CLU_153284_0_0_6"/>
<sequence>MAVRRRNMPKLGEVCRYIRSKQAGPFWITFDIFFDSRENFDRYHESPALSVEEFARLYGADPAYVKRIPVPQLSMIKISYPRPTSQGGMVERDMHAGQQYVRLLKVPVS</sequence>
<protein>
    <recommendedName>
        <fullName evidence="1">DUF4387 domain-containing protein</fullName>
    </recommendedName>
</protein>
<dbReference type="InterPro" id="IPR025496">
    <property type="entry name" value="DUF4387"/>
</dbReference>
<dbReference type="eggNOG" id="ENOG5032RXZ">
    <property type="taxonomic scope" value="Bacteria"/>
</dbReference>